<name>A0AA95I889_9BACL</name>
<sequence>MKLSLGDSPVIGYQHHAYRLSIMAQHTDFFNWFYCNYIQLVLVKRPYTPVLDFYEFQKSSPLLGEMYIPKSLITKYTPLIPFLKDRLEEGKYIITFANEYYVPNRLNYQRRHNAHDIFLYGFDPQRDEFHIAGFNENFLYNSGEVSSALMEKALLQFDQSKGDLIEWADGMHFLDLKHSNTFTFDKRIMLEQMEEYLYSRNSSDRFRMYANSAENVFGLAVYDEVIDYLHNLRSHVTDVRIFHILYEHKKVMHARLRFLVENKGVQLSLEHIDRYEQLAKQCLVLRNLCLRLHISKQLEVVERMIKLLDIIKETEKELLQEIIGDLAAQ</sequence>
<proteinExistence type="predicted"/>
<dbReference type="KEGG" id="pwn:QNH46_01245"/>
<reference evidence="1" key="1">
    <citation type="submission" date="2023-05" db="EMBL/GenBank/DDBJ databases">
        <title>Comparative genomics of Bacillaceae isolates and their secondary metabolite potential.</title>
        <authorList>
            <person name="Song L."/>
            <person name="Nielsen L.J."/>
            <person name="Mohite O."/>
            <person name="Xu X."/>
            <person name="Weber T."/>
            <person name="Kovacs A.T."/>
        </authorList>
    </citation>
    <scope>NUCLEOTIDE SEQUENCE</scope>
    <source>
        <strain evidence="1">B2_4</strain>
    </source>
</reference>
<evidence type="ECO:0000313" key="2">
    <source>
        <dbReference type="Proteomes" id="UP001177943"/>
    </source>
</evidence>
<dbReference type="EMBL" id="CP126084">
    <property type="protein sequence ID" value="WHX49348.1"/>
    <property type="molecule type" value="Genomic_DNA"/>
</dbReference>
<dbReference type="AlphaFoldDB" id="A0AA95I889"/>
<dbReference type="Proteomes" id="UP001177943">
    <property type="component" value="Chromosome"/>
</dbReference>
<dbReference type="RefSeq" id="WP_283926579.1">
    <property type="nucleotide sequence ID" value="NZ_CP126084.1"/>
</dbReference>
<evidence type="ECO:0000313" key="1">
    <source>
        <dbReference type="EMBL" id="WHX49348.1"/>
    </source>
</evidence>
<organism evidence="1 2">
    <name type="scientific">Paenibacillus woosongensis</name>
    <dbReference type="NCBI Taxonomy" id="307580"/>
    <lineage>
        <taxon>Bacteria</taxon>
        <taxon>Bacillati</taxon>
        <taxon>Bacillota</taxon>
        <taxon>Bacilli</taxon>
        <taxon>Bacillales</taxon>
        <taxon>Paenibacillaceae</taxon>
        <taxon>Paenibacillus</taxon>
    </lineage>
</organism>
<accession>A0AA95I889</accession>
<evidence type="ECO:0008006" key="3">
    <source>
        <dbReference type="Google" id="ProtNLM"/>
    </source>
</evidence>
<gene>
    <name evidence="1" type="ORF">QNH46_01245</name>
</gene>
<protein>
    <recommendedName>
        <fullName evidence="3">Butirosin biosynthesis protein H N-terminal domain-containing protein</fullName>
    </recommendedName>
</protein>